<evidence type="ECO:0000313" key="2">
    <source>
        <dbReference type="Proteomes" id="UP001180481"/>
    </source>
</evidence>
<accession>A0ABY9RC92</accession>
<dbReference type="Pfam" id="PF11751">
    <property type="entry name" value="PorP_SprF"/>
    <property type="match status" value="1"/>
</dbReference>
<keyword evidence="2" id="KW-1185">Reference proteome</keyword>
<dbReference type="InterPro" id="IPR019861">
    <property type="entry name" value="PorP/SprF_Bacteroidetes"/>
</dbReference>
<name>A0ABY9RC92_9FLAO</name>
<dbReference type="Proteomes" id="UP001180481">
    <property type="component" value="Chromosome"/>
</dbReference>
<evidence type="ECO:0000313" key="1">
    <source>
        <dbReference type="EMBL" id="WMW78279.1"/>
    </source>
</evidence>
<protein>
    <submittedName>
        <fullName evidence="1">Type IX secretion system membrane protein PorP/SprF</fullName>
    </submittedName>
</protein>
<dbReference type="RefSeq" id="WP_309532595.1">
    <property type="nucleotide sequence ID" value="NZ_CP133721.1"/>
</dbReference>
<reference evidence="1" key="1">
    <citation type="submission" date="2023-09" db="EMBL/GenBank/DDBJ databases">
        <title>Flavobacterium sp. 20NA77.7 isolated from freshwater.</title>
        <authorList>
            <person name="Le V."/>
            <person name="Ko S.-R."/>
            <person name="Ahn C.-Y."/>
            <person name="Oh H.-M."/>
        </authorList>
    </citation>
    <scope>NUCLEOTIDE SEQUENCE</scope>
    <source>
        <strain evidence="1">20NA77.7</strain>
    </source>
</reference>
<gene>
    <name evidence="1" type="ORF">RF683_02210</name>
</gene>
<dbReference type="NCBIfam" id="TIGR03519">
    <property type="entry name" value="T9SS_PorP_fam"/>
    <property type="match status" value="1"/>
</dbReference>
<organism evidence="1 2">
    <name type="scientific">Flavobacterium nakdongensis</name>
    <dbReference type="NCBI Taxonomy" id="3073563"/>
    <lineage>
        <taxon>Bacteria</taxon>
        <taxon>Pseudomonadati</taxon>
        <taxon>Bacteroidota</taxon>
        <taxon>Flavobacteriia</taxon>
        <taxon>Flavobacteriales</taxon>
        <taxon>Flavobacteriaceae</taxon>
        <taxon>Flavobacterium</taxon>
    </lineage>
</organism>
<dbReference type="EMBL" id="CP133721">
    <property type="protein sequence ID" value="WMW78279.1"/>
    <property type="molecule type" value="Genomic_DNA"/>
</dbReference>
<sequence length="320" mass="35793">MNKLIMNKVIRMKETLNKLILLMLFMFLGVTSVEAQQDSQFTQYMYNTINVNPAYAGSRGVLSVFGMYRAQWVGLDGAPTTSAASIHSPINNSHVGLGLSILKDEIGPSDRKTISADVSYSVQTSDTYKLSFGLKGSASLLNVDYTKLTRYDLNDPRFQNNIDNQFSPNIGAGVYYHSDKLYAGISVPFMLETKHFDDNASSVAKDGLHYYFIGGYVFDLSETTKFKPAFLIKSVKGAPLQADLTANFMFNDKFVVGGAWRWSAAFSGLVGFQVNSNWFIGYTYDADTTKLANYNSGSHEVFLRYEFRGKQEKIVSPRFF</sequence>
<proteinExistence type="predicted"/>